<proteinExistence type="predicted"/>
<name>A0A5C3PRH9_9APHY</name>
<reference evidence="1 2" key="1">
    <citation type="journal article" date="2019" name="Nat. Ecol. Evol.">
        <title>Megaphylogeny resolves global patterns of mushroom evolution.</title>
        <authorList>
            <person name="Varga T."/>
            <person name="Krizsan K."/>
            <person name="Foldi C."/>
            <person name="Dima B."/>
            <person name="Sanchez-Garcia M."/>
            <person name="Sanchez-Ramirez S."/>
            <person name="Szollosi G.J."/>
            <person name="Szarkandi J.G."/>
            <person name="Papp V."/>
            <person name="Albert L."/>
            <person name="Andreopoulos W."/>
            <person name="Angelini C."/>
            <person name="Antonin V."/>
            <person name="Barry K.W."/>
            <person name="Bougher N.L."/>
            <person name="Buchanan P."/>
            <person name="Buyck B."/>
            <person name="Bense V."/>
            <person name="Catcheside P."/>
            <person name="Chovatia M."/>
            <person name="Cooper J."/>
            <person name="Damon W."/>
            <person name="Desjardin D."/>
            <person name="Finy P."/>
            <person name="Geml J."/>
            <person name="Haridas S."/>
            <person name="Hughes K."/>
            <person name="Justo A."/>
            <person name="Karasinski D."/>
            <person name="Kautmanova I."/>
            <person name="Kiss B."/>
            <person name="Kocsube S."/>
            <person name="Kotiranta H."/>
            <person name="LaButti K.M."/>
            <person name="Lechner B.E."/>
            <person name="Liimatainen K."/>
            <person name="Lipzen A."/>
            <person name="Lukacs Z."/>
            <person name="Mihaltcheva S."/>
            <person name="Morgado L.N."/>
            <person name="Niskanen T."/>
            <person name="Noordeloos M.E."/>
            <person name="Ohm R.A."/>
            <person name="Ortiz-Santana B."/>
            <person name="Ovrebo C."/>
            <person name="Racz N."/>
            <person name="Riley R."/>
            <person name="Savchenko A."/>
            <person name="Shiryaev A."/>
            <person name="Soop K."/>
            <person name="Spirin V."/>
            <person name="Szebenyi C."/>
            <person name="Tomsovsky M."/>
            <person name="Tulloss R.E."/>
            <person name="Uehling J."/>
            <person name="Grigoriev I.V."/>
            <person name="Vagvolgyi C."/>
            <person name="Papp T."/>
            <person name="Martin F.M."/>
            <person name="Miettinen O."/>
            <person name="Hibbett D.S."/>
            <person name="Nagy L.G."/>
        </authorList>
    </citation>
    <scope>NUCLEOTIDE SEQUENCE [LARGE SCALE GENOMIC DNA]</scope>
    <source>
        <strain evidence="1 2">HHB13444</strain>
    </source>
</reference>
<dbReference type="Proteomes" id="UP000308197">
    <property type="component" value="Unassembled WGS sequence"/>
</dbReference>
<organism evidence="1 2">
    <name type="scientific">Polyporus arcularius HHB13444</name>
    <dbReference type="NCBI Taxonomy" id="1314778"/>
    <lineage>
        <taxon>Eukaryota</taxon>
        <taxon>Fungi</taxon>
        <taxon>Dikarya</taxon>
        <taxon>Basidiomycota</taxon>
        <taxon>Agaricomycotina</taxon>
        <taxon>Agaricomycetes</taxon>
        <taxon>Polyporales</taxon>
        <taxon>Polyporaceae</taxon>
        <taxon>Polyporus</taxon>
    </lineage>
</organism>
<sequence length="104" mass="11881">MKRFTVEPASQRRLMPARPYPEDEAESMLYHADKWAGTMAHASRTLQWVGVHVYGSALRSWTISRPVEAQLPERSDGIEIHEEFEAHGWATITSTEMYAHGPRS</sequence>
<dbReference type="InParanoid" id="A0A5C3PRH9"/>
<keyword evidence="2" id="KW-1185">Reference proteome</keyword>
<protein>
    <submittedName>
        <fullName evidence="1">Uncharacterized protein</fullName>
    </submittedName>
</protein>
<dbReference type="EMBL" id="ML211002">
    <property type="protein sequence ID" value="TFK92246.1"/>
    <property type="molecule type" value="Genomic_DNA"/>
</dbReference>
<accession>A0A5C3PRH9</accession>
<evidence type="ECO:0000313" key="2">
    <source>
        <dbReference type="Proteomes" id="UP000308197"/>
    </source>
</evidence>
<gene>
    <name evidence="1" type="ORF">K466DRAFT_582068</name>
</gene>
<dbReference type="AlphaFoldDB" id="A0A5C3PRH9"/>
<evidence type="ECO:0000313" key="1">
    <source>
        <dbReference type="EMBL" id="TFK92246.1"/>
    </source>
</evidence>